<proteinExistence type="predicted"/>
<reference evidence="2 3" key="1">
    <citation type="submission" date="2023-07" db="EMBL/GenBank/DDBJ databases">
        <title>Genomic Encyclopedia of Type Strains, Phase IV (KMG-IV): sequencing the most valuable type-strain genomes for metagenomic binning, comparative biology and taxonomic classification.</title>
        <authorList>
            <person name="Goeker M."/>
        </authorList>
    </citation>
    <scope>NUCLEOTIDE SEQUENCE [LARGE SCALE GENOMIC DNA]</scope>
    <source>
        <strain evidence="2 3">DSM 19562</strain>
    </source>
</reference>
<evidence type="ECO:0000313" key="3">
    <source>
        <dbReference type="Proteomes" id="UP001236369"/>
    </source>
</evidence>
<name>A0ABU0HH94_9HYPH</name>
<comment type="caution">
    <text evidence="2">The sequence shown here is derived from an EMBL/GenBank/DDBJ whole genome shotgun (WGS) entry which is preliminary data.</text>
</comment>
<dbReference type="Proteomes" id="UP001236369">
    <property type="component" value="Unassembled WGS sequence"/>
</dbReference>
<feature type="region of interest" description="Disordered" evidence="1">
    <location>
        <begin position="1"/>
        <end position="24"/>
    </location>
</feature>
<accession>A0ABU0HH94</accession>
<dbReference type="Pfam" id="PF08811">
    <property type="entry name" value="DUF1800"/>
    <property type="match status" value="1"/>
</dbReference>
<protein>
    <submittedName>
        <fullName evidence="2">Uncharacterized protein (DUF1800 family)</fullName>
    </submittedName>
</protein>
<dbReference type="RefSeq" id="WP_238251456.1">
    <property type="nucleotide sequence ID" value="NZ_BPQX01000051.1"/>
</dbReference>
<dbReference type="EMBL" id="JAUSVV010000002">
    <property type="protein sequence ID" value="MDQ0441697.1"/>
    <property type="molecule type" value="Genomic_DNA"/>
</dbReference>
<gene>
    <name evidence="2" type="ORF">QO016_001180</name>
</gene>
<dbReference type="InterPro" id="IPR014917">
    <property type="entry name" value="DUF1800"/>
</dbReference>
<evidence type="ECO:0000313" key="2">
    <source>
        <dbReference type="EMBL" id="MDQ0441697.1"/>
    </source>
</evidence>
<keyword evidence="3" id="KW-1185">Reference proteome</keyword>
<sequence length="534" mass="58540">MPHLSTDTPFSAPRDRRDGTRHRAIGHRPARRGRTTLGWVVALALTLTASPLAAAPSPAEDVAFLDALTWGVSPSSFVELRAKGRDAWLREQLHPPVGMRLPHEAEAAVAASMPRDSLYERTLYLESFKRAADSEPDPEARKNAHQSFQLLLQGAAQQATSATILRALYSPDQVRERLTWFWFNRFNVHQGKAMIRVGIGDYVDTAIRPHALGRFRDLLEATLRHPAMLRYLDNAENAAGHINENYAREIMELHTMGVGSGYTQADVEALARILTGVGLAPNREVIKVRPEHQADLVRDGVFVFNPNRHDYGDKVFLGREIHGRGWAEVEEALDLIARAPATARNVTRALASYYLGHPPDDALSRKLAETFTRTDGDIAAVMDALVHDPAFGTSLTSQFKDPMRFVLSALRMAYDGRVILNTGPVNGWLHRLGEGLFARTTPDGYPIDAAAWAGPGQFAARFEVALQIGSGPGGLFKPPAGDGPDVPAYPLLANGLYFTALEGSLSPATRSVLAQAISPQDWNTLYLASPEFAR</sequence>
<organism evidence="2 3">
    <name type="scientific">Methylobacterium persicinum</name>
    <dbReference type="NCBI Taxonomy" id="374426"/>
    <lineage>
        <taxon>Bacteria</taxon>
        <taxon>Pseudomonadati</taxon>
        <taxon>Pseudomonadota</taxon>
        <taxon>Alphaproteobacteria</taxon>
        <taxon>Hyphomicrobiales</taxon>
        <taxon>Methylobacteriaceae</taxon>
        <taxon>Methylobacterium</taxon>
    </lineage>
</organism>
<evidence type="ECO:0000256" key="1">
    <source>
        <dbReference type="SAM" id="MobiDB-lite"/>
    </source>
</evidence>